<comment type="caution">
    <text evidence="1">The sequence shown here is derived from an EMBL/GenBank/DDBJ whole genome shotgun (WGS) entry which is preliminary data.</text>
</comment>
<dbReference type="AlphaFoldDB" id="A0AAD6PT30"/>
<reference evidence="1" key="1">
    <citation type="journal article" date="2023" name="Mol. Ecol. Resour.">
        <title>Chromosome-level genome assembly of a triploid poplar Populus alba 'Berolinensis'.</title>
        <authorList>
            <person name="Chen S."/>
            <person name="Yu Y."/>
            <person name="Wang X."/>
            <person name="Wang S."/>
            <person name="Zhang T."/>
            <person name="Zhou Y."/>
            <person name="He R."/>
            <person name="Meng N."/>
            <person name="Wang Y."/>
            <person name="Liu W."/>
            <person name="Liu Z."/>
            <person name="Liu J."/>
            <person name="Guo Q."/>
            <person name="Huang H."/>
            <person name="Sederoff R.R."/>
            <person name="Wang G."/>
            <person name="Qu G."/>
            <person name="Chen S."/>
        </authorList>
    </citation>
    <scope>NUCLEOTIDE SEQUENCE</scope>
    <source>
        <strain evidence="1">SC-2020</strain>
    </source>
</reference>
<accession>A0AAD6PT30</accession>
<gene>
    <name evidence="1" type="ORF">NC653_037561</name>
</gene>
<evidence type="ECO:0000313" key="1">
    <source>
        <dbReference type="EMBL" id="KAJ6959274.1"/>
    </source>
</evidence>
<sequence>MATHGYCLAEAYVLRRLHNDKLKRMDEEKAEMMMMMMISK</sequence>
<keyword evidence="2" id="KW-1185">Reference proteome</keyword>
<protein>
    <submittedName>
        <fullName evidence="1">Uncharacterized protein</fullName>
    </submittedName>
</protein>
<name>A0AAD6PT30_9ROSI</name>
<evidence type="ECO:0000313" key="2">
    <source>
        <dbReference type="Proteomes" id="UP001164929"/>
    </source>
</evidence>
<organism evidence="1 2">
    <name type="scientific">Populus alba x Populus x berolinensis</name>
    <dbReference type="NCBI Taxonomy" id="444605"/>
    <lineage>
        <taxon>Eukaryota</taxon>
        <taxon>Viridiplantae</taxon>
        <taxon>Streptophyta</taxon>
        <taxon>Embryophyta</taxon>
        <taxon>Tracheophyta</taxon>
        <taxon>Spermatophyta</taxon>
        <taxon>Magnoliopsida</taxon>
        <taxon>eudicotyledons</taxon>
        <taxon>Gunneridae</taxon>
        <taxon>Pentapetalae</taxon>
        <taxon>rosids</taxon>
        <taxon>fabids</taxon>
        <taxon>Malpighiales</taxon>
        <taxon>Salicaceae</taxon>
        <taxon>Saliceae</taxon>
        <taxon>Populus</taxon>
    </lineage>
</organism>
<dbReference type="Proteomes" id="UP001164929">
    <property type="component" value="Chromosome 17"/>
</dbReference>
<proteinExistence type="predicted"/>
<dbReference type="EMBL" id="JAQIZT010000017">
    <property type="protein sequence ID" value="KAJ6959274.1"/>
    <property type="molecule type" value="Genomic_DNA"/>
</dbReference>